<dbReference type="InterPro" id="IPR000835">
    <property type="entry name" value="HTH_MarR-typ"/>
</dbReference>
<evidence type="ECO:0000313" key="6">
    <source>
        <dbReference type="Proteomes" id="UP000551501"/>
    </source>
</evidence>
<dbReference type="AlphaFoldDB" id="A0A840F5N0"/>
<keyword evidence="2" id="KW-0238">DNA-binding</keyword>
<dbReference type="SUPFAM" id="SSF55781">
    <property type="entry name" value="GAF domain-like"/>
    <property type="match status" value="1"/>
</dbReference>
<protein>
    <submittedName>
        <fullName evidence="5">IclR family acetate operon transcriptional repressor</fullName>
    </submittedName>
</protein>
<dbReference type="InterPro" id="IPR014757">
    <property type="entry name" value="Tscrpt_reg_IclR_C"/>
</dbReference>
<dbReference type="InterPro" id="IPR050707">
    <property type="entry name" value="HTH_MetabolicPath_Reg"/>
</dbReference>
<dbReference type="InterPro" id="IPR036388">
    <property type="entry name" value="WH-like_DNA-bd_sf"/>
</dbReference>
<dbReference type="PANTHER" id="PTHR30136">
    <property type="entry name" value="HELIX-TURN-HELIX TRANSCRIPTIONAL REGULATOR, ICLR FAMILY"/>
    <property type="match status" value="1"/>
</dbReference>
<dbReference type="InterPro" id="IPR011991">
    <property type="entry name" value="ArsR-like_HTH"/>
</dbReference>
<dbReference type="GO" id="GO:0045892">
    <property type="term" value="P:negative regulation of DNA-templated transcription"/>
    <property type="evidence" value="ECO:0007669"/>
    <property type="project" value="TreeGrafter"/>
</dbReference>
<dbReference type="InterPro" id="IPR029016">
    <property type="entry name" value="GAF-like_dom_sf"/>
</dbReference>
<dbReference type="Gene3D" id="3.30.450.40">
    <property type="match status" value="1"/>
</dbReference>
<evidence type="ECO:0000256" key="3">
    <source>
        <dbReference type="ARBA" id="ARBA00023163"/>
    </source>
</evidence>
<keyword evidence="6" id="KW-1185">Reference proteome</keyword>
<sequence>MQQTVVTALRVLDEVAKHQPAGVSDLAARMDMSKSTMQRTLRALEAAGWIRPAGGRNDGWVLTAKPIDLSRYVAADTGLRRHTRSAMAALRDETGESVHLAVREGTEVVVVEVEESSSPVRIYWPAGTRSACHASANGKAILSRLPPDEVDDLLTDDLPGFTPLTITARAALLDELSLVRERGFAVAEGELRDDIASVASPILGKAGAPLGSISVFLPRHRLADGDVDRLGRATRIAATTITESLRA</sequence>
<dbReference type="SUPFAM" id="SSF46785">
    <property type="entry name" value="Winged helix' DNA-binding domain"/>
    <property type="match status" value="1"/>
</dbReference>
<dbReference type="Pfam" id="PF12802">
    <property type="entry name" value="MarR_2"/>
    <property type="match status" value="1"/>
</dbReference>
<dbReference type="EMBL" id="JACIFP010000001">
    <property type="protein sequence ID" value="MBB4137964.1"/>
    <property type="molecule type" value="Genomic_DNA"/>
</dbReference>
<reference evidence="5 6" key="1">
    <citation type="submission" date="2020-08" db="EMBL/GenBank/DDBJ databases">
        <title>Sequencing the genomes of 1000 actinobacteria strains.</title>
        <authorList>
            <person name="Klenk H.-P."/>
        </authorList>
    </citation>
    <scope>NUCLEOTIDE SEQUENCE [LARGE SCALE GENOMIC DNA]</scope>
    <source>
        <strain evidence="5 6">DSM 45298</strain>
    </source>
</reference>
<name>A0A840F5N0_9ACTN</name>
<dbReference type="PANTHER" id="PTHR30136:SF24">
    <property type="entry name" value="HTH-TYPE TRANSCRIPTIONAL REPRESSOR ALLR"/>
    <property type="match status" value="1"/>
</dbReference>
<dbReference type="SMART" id="SM00346">
    <property type="entry name" value="HTH_ICLR"/>
    <property type="match status" value="1"/>
</dbReference>
<proteinExistence type="predicted"/>
<dbReference type="CDD" id="cd00090">
    <property type="entry name" value="HTH_ARSR"/>
    <property type="match status" value="1"/>
</dbReference>
<keyword evidence="1" id="KW-0805">Transcription regulation</keyword>
<keyword evidence="3" id="KW-0804">Transcription</keyword>
<dbReference type="InterPro" id="IPR036390">
    <property type="entry name" value="WH_DNA-bd_sf"/>
</dbReference>
<dbReference type="Proteomes" id="UP000551501">
    <property type="component" value="Unassembled WGS sequence"/>
</dbReference>
<organism evidence="5 6">
    <name type="scientific">Gordonia humi</name>
    <dbReference type="NCBI Taxonomy" id="686429"/>
    <lineage>
        <taxon>Bacteria</taxon>
        <taxon>Bacillati</taxon>
        <taxon>Actinomycetota</taxon>
        <taxon>Actinomycetes</taxon>
        <taxon>Mycobacteriales</taxon>
        <taxon>Gordoniaceae</taxon>
        <taxon>Gordonia</taxon>
    </lineage>
</organism>
<evidence type="ECO:0000313" key="5">
    <source>
        <dbReference type="EMBL" id="MBB4137964.1"/>
    </source>
</evidence>
<dbReference type="InterPro" id="IPR005471">
    <property type="entry name" value="Tscrpt_reg_IclR_N"/>
</dbReference>
<gene>
    <name evidence="5" type="ORF">BKA16_004516</name>
</gene>
<evidence type="ECO:0000256" key="1">
    <source>
        <dbReference type="ARBA" id="ARBA00023015"/>
    </source>
</evidence>
<dbReference type="RefSeq" id="WP_183372794.1">
    <property type="nucleotide sequence ID" value="NZ_BAABHL010000001.1"/>
</dbReference>
<dbReference type="Gene3D" id="1.10.10.10">
    <property type="entry name" value="Winged helix-like DNA-binding domain superfamily/Winged helix DNA-binding domain"/>
    <property type="match status" value="1"/>
</dbReference>
<comment type="caution">
    <text evidence="5">The sequence shown here is derived from an EMBL/GenBank/DDBJ whole genome shotgun (WGS) entry which is preliminary data.</text>
</comment>
<evidence type="ECO:0000256" key="2">
    <source>
        <dbReference type="ARBA" id="ARBA00023125"/>
    </source>
</evidence>
<dbReference type="GO" id="GO:0003700">
    <property type="term" value="F:DNA-binding transcription factor activity"/>
    <property type="evidence" value="ECO:0007669"/>
    <property type="project" value="InterPro"/>
</dbReference>
<dbReference type="GO" id="GO:0003677">
    <property type="term" value="F:DNA binding"/>
    <property type="evidence" value="ECO:0007669"/>
    <property type="project" value="UniProtKB-KW"/>
</dbReference>
<dbReference type="Pfam" id="PF01614">
    <property type="entry name" value="IclR_C"/>
    <property type="match status" value="1"/>
</dbReference>
<feature type="domain" description="IclR-ED" evidence="4">
    <location>
        <begin position="65"/>
        <end position="247"/>
    </location>
</feature>
<dbReference type="PROSITE" id="PS51078">
    <property type="entry name" value="ICLR_ED"/>
    <property type="match status" value="1"/>
</dbReference>
<accession>A0A840F5N0</accession>
<evidence type="ECO:0000259" key="4">
    <source>
        <dbReference type="PROSITE" id="PS51078"/>
    </source>
</evidence>